<dbReference type="Proteomes" id="UP000004070">
    <property type="component" value="Unassembled WGS sequence"/>
</dbReference>
<comment type="similarity">
    <text evidence="1 3">Belongs to the anti-sigma-factor antagonist family.</text>
</comment>
<dbReference type="InterPro" id="IPR036890">
    <property type="entry name" value="HATPase_C_sf"/>
</dbReference>
<dbReference type="Pfam" id="PF13581">
    <property type="entry name" value="HATPase_c_2"/>
    <property type="match status" value="1"/>
</dbReference>
<name>B9CP41_LANR4</name>
<evidence type="ECO:0000313" key="5">
    <source>
        <dbReference type="EMBL" id="EEE16738.1"/>
    </source>
</evidence>
<keyword evidence="2" id="KW-0418">Kinase</keyword>
<dbReference type="CDD" id="cd07043">
    <property type="entry name" value="STAS_anti-anti-sigma_factors"/>
    <property type="match status" value="1"/>
</dbReference>
<accession>B9CP41</accession>
<evidence type="ECO:0000259" key="4">
    <source>
        <dbReference type="PROSITE" id="PS50801"/>
    </source>
</evidence>
<dbReference type="InterPro" id="IPR003658">
    <property type="entry name" value="Anti-sigma_ant"/>
</dbReference>
<dbReference type="GO" id="GO:0043856">
    <property type="term" value="F:anti-sigma factor antagonist activity"/>
    <property type="evidence" value="ECO:0007669"/>
    <property type="project" value="InterPro"/>
</dbReference>
<dbReference type="eggNOG" id="COG1366">
    <property type="taxonomic scope" value="Bacteria"/>
</dbReference>
<dbReference type="RefSeq" id="WP_003150616.1">
    <property type="nucleotide sequence ID" value="NZ_ACFE01000005.1"/>
</dbReference>
<dbReference type="EMBL" id="ACFE01000005">
    <property type="protein sequence ID" value="EEE16738.1"/>
    <property type="molecule type" value="Genomic_DNA"/>
</dbReference>
<feature type="domain" description="STAS" evidence="4">
    <location>
        <begin position="1"/>
        <end position="93"/>
    </location>
</feature>
<sequence>MRTKPNIVVLSLSSDLDVTTVPAVRREVESLLKQGCLRIILNMADVSYVDSAGMSFIMCALRRICAMGGLMSLTNVSQPVFRGLSRMRLVDFMPVARVGAREHIAPLDPRVHPLWQTTFRVDPTALCTARTRLDELLASVPFSNDARFDLKLAVGEAIGNAADHTCEGGILTTVAAYADRVIIDVADCGAGYTLADDEEPPEVSCCSERGRGVKLMRLLTDAVSISVKPSGKGTVVHLVKLVR</sequence>
<dbReference type="InterPro" id="IPR003594">
    <property type="entry name" value="HATPase_dom"/>
</dbReference>
<evidence type="ECO:0000313" key="6">
    <source>
        <dbReference type="Proteomes" id="UP000004070"/>
    </source>
</evidence>
<dbReference type="GeneID" id="84905215"/>
<dbReference type="CDD" id="cd16936">
    <property type="entry name" value="HATPase_RsbW-like"/>
    <property type="match status" value="1"/>
</dbReference>
<dbReference type="PANTHER" id="PTHR35526">
    <property type="entry name" value="ANTI-SIGMA-F FACTOR RSBW-RELATED"/>
    <property type="match status" value="1"/>
</dbReference>
<dbReference type="AlphaFoldDB" id="B9CP41"/>
<reference evidence="5 6" key="1">
    <citation type="submission" date="2009-01" db="EMBL/GenBank/DDBJ databases">
        <authorList>
            <person name="Madupu R."/>
            <person name="Sebastian Y."/>
            <person name="Durkin A.S."/>
            <person name="Torralba M."/>
            <person name="Methe B."/>
            <person name="Sutton G.G."/>
            <person name="Strausberg R.L."/>
            <person name="Nelson K.E."/>
        </authorList>
    </citation>
    <scope>NUCLEOTIDE SEQUENCE [LARGE SCALE GENOMIC DNA]</scope>
    <source>
        <strain evidence="5 6">ATCC 49626</strain>
    </source>
</reference>
<dbReference type="Gene3D" id="3.30.750.24">
    <property type="entry name" value="STAS domain"/>
    <property type="match status" value="1"/>
</dbReference>
<dbReference type="Gene3D" id="3.30.565.10">
    <property type="entry name" value="Histidine kinase-like ATPase, C-terminal domain"/>
    <property type="match status" value="1"/>
</dbReference>
<evidence type="ECO:0000256" key="1">
    <source>
        <dbReference type="ARBA" id="ARBA00009013"/>
    </source>
</evidence>
<dbReference type="GO" id="GO:0004674">
    <property type="term" value="F:protein serine/threonine kinase activity"/>
    <property type="evidence" value="ECO:0007669"/>
    <property type="project" value="UniProtKB-KW"/>
</dbReference>
<proteinExistence type="inferred from homology"/>
<dbReference type="InterPro" id="IPR002645">
    <property type="entry name" value="STAS_dom"/>
</dbReference>
<keyword evidence="2" id="KW-0808">Transferase</keyword>
<evidence type="ECO:0000256" key="2">
    <source>
        <dbReference type="ARBA" id="ARBA00022527"/>
    </source>
</evidence>
<gene>
    <name evidence="5" type="ORF">ATORI0001_0245</name>
</gene>
<dbReference type="PROSITE" id="PS50801">
    <property type="entry name" value="STAS"/>
    <property type="match status" value="1"/>
</dbReference>
<dbReference type="PANTHER" id="PTHR35526:SF3">
    <property type="entry name" value="ANTI-SIGMA-F FACTOR RSBW"/>
    <property type="match status" value="1"/>
</dbReference>
<dbReference type="NCBIfam" id="TIGR00377">
    <property type="entry name" value="ant_ant_sig"/>
    <property type="match status" value="1"/>
</dbReference>
<protein>
    <recommendedName>
        <fullName evidence="3">Anti-sigma factor antagonist</fullName>
    </recommendedName>
</protein>
<keyword evidence="2" id="KW-0723">Serine/threonine-protein kinase</keyword>
<dbReference type="InterPro" id="IPR050267">
    <property type="entry name" value="Anti-sigma-factor_SerPK"/>
</dbReference>
<organism evidence="5 6">
    <name type="scientific">Lancefieldella rimae (strain ATCC 49626 / DSM 7090 / CCUG 31168 / NBRC 15546 / VPI D140H-11A)</name>
    <name type="common">Atopobium rimae</name>
    <dbReference type="NCBI Taxonomy" id="553184"/>
    <lineage>
        <taxon>Bacteria</taxon>
        <taxon>Bacillati</taxon>
        <taxon>Actinomycetota</taxon>
        <taxon>Coriobacteriia</taxon>
        <taxon>Coriobacteriales</taxon>
        <taxon>Atopobiaceae</taxon>
        <taxon>Lancefieldella</taxon>
    </lineage>
</organism>
<dbReference type="InterPro" id="IPR036513">
    <property type="entry name" value="STAS_dom_sf"/>
</dbReference>
<dbReference type="SUPFAM" id="SSF55874">
    <property type="entry name" value="ATPase domain of HSP90 chaperone/DNA topoisomerase II/histidine kinase"/>
    <property type="match status" value="1"/>
</dbReference>
<evidence type="ECO:0000256" key="3">
    <source>
        <dbReference type="RuleBase" id="RU003749"/>
    </source>
</evidence>
<dbReference type="SUPFAM" id="SSF52091">
    <property type="entry name" value="SpoIIaa-like"/>
    <property type="match status" value="1"/>
</dbReference>
<dbReference type="eggNOG" id="COG2172">
    <property type="taxonomic scope" value="Bacteria"/>
</dbReference>
<comment type="caution">
    <text evidence="5">The sequence shown here is derived from an EMBL/GenBank/DDBJ whole genome shotgun (WGS) entry which is preliminary data.</text>
</comment>
<dbReference type="Pfam" id="PF01740">
    <property type="entry name" value="STAS"/>
    <property type="match status" value="1"/>
</dbReference>